<dbReference type="KEGG" id="vsp:VS_II1125"/>
<dbReference type="eggNOG" id="COG0609">
    <property type="taxonomic scope" value="Bacteria"/>
</dbReference>
<comment type="subcellular location">
    <subcellularLocation>
        <location evidence="1">Cell membrane</location>
        <topology evidence="1">Multi-pass membrane protein</topology>
    </subcellularLocation>
</comment>
<dbReference type="HOGENOM" id="CLU_013016_1_0_6"/>
<feature type="transmembrane region" description="Helical" evidence="8">
    <location>
        <begin position="315"/>
        <end position="336"/>
    </location>
</feature>
<evidence type="ECO:0000313" key="9">
    <source>
        <dbReference type="EMBL" id="CAV27039.1"/>
    </source>
</evidence>
<accession>B7VSA5</accession>
<dbReference type="GO" id="GO:0005886">
    <property type="term" value="C:plasma membrane"/>
    <property type="evidence" value="ECO:0007669"/>
    <property type="project" value="UniProtKB-SubCell"/>
</dbReference>
<keyword evidence="4" id="KW-1003">Cell membrane</keyword>
<dbReference type="STRING" id="575788.VS_II1125"/>
<dbReference type="Pfam" id="PF01032">
    <property type="entry name" value="FecCD"/>
    <property type="match status" value="1"/>
</dbReference>
<dbReference type="FunFam" id="1.10.3470.10:FF:000001">
    <property type="entry name" value="Vitamin B12 ABC transporter permease BtuC"/>
    <property type="match status" value="1"/>
</dbReference>
<feature type="transmembrane region" description="Helical" evidence="8">
    <location>
        <begin position="158"/>
        <end position="179"/>
    </location>
</feature>
<dbReference type="CDD" id="cd06550">
    <property type="entry name" value="TM_ABC_iron-siderophores_like"/>
    <property type="match status" value="1"/>
</dbReference>
<feature type="transmembrane region" description="Helical" evidence="8">
    <location>
        <begin position="101"/>
        <end position="118"/>
    </location>
</feature>
<dbReference type="InterPro" id="IPR000522">
    <property type="entry name" value="ABC_transptr_permease_BtuC"/>
</dbReference>
<dbReference type="Proteomes" id="UP000009100">
    <property type="component" value="Chromosome 2"/>
</dbReference>
<dbReference type="PANTHER" id="PTHR30472:SF1">
    <property type="entry name" value="FE(3+) DICITRATE TRANSPORT SYSTEM PERMEASE PROTEIN FECC-RELATED"/>
    <property type="match status" value="1"/>
</dbReference>
<evidence type="ECO:0000256" key="8">
    <source>
        <dbReference type="SAM" id="Phobius"/>
    </source>
</evidence>
<dbReference type="GO" id="GO:0022857">
    <property type="term" value="F:transmembrane transporter activity"/>
    <property type="evidence" value="ECO:0007669"/>
    <property type="project" value="InterPro"/>
</dbReference>
<proteinExistence type="inferred from homology"/>
<feature type="transmembrane region" description="Helical" evidence="8">
    <location>
        <begin position="44"/>
        <end position="66"/>
    </location>
</feature>
<gene>
    <name evidence="9" type="ordered locus">VS_II1125</name>
</gene>
<evidence type="ECO:0000256" key="1">
    <source>
        <dbReference type="ARBA" id="ARBA00004651"/>
    </source>
</evidence>
<feature type="transmembrane region" description="Helical" evidence="8">
    <location>
        <begin position="130"/>
        <end position="152"/>
    </location>
</feature>
<keyword evidence="6 8" id="KW-1133">Transmembrane helix</keyword>
<comment type="similarity">
    <text evidence="2">Belongs to the binding-protein-dependent transport system permease family. FecCD subfamily.</text>
</comment>
<sequence length="368" mass="38578">MVIESRHVGRRTNGEKSRADLGSFMSSMLLSRGKRRSLIVSWRVTLFTALVSCLAMSGYVASMLGWSNFSLTLSDLVHYWFAFDESNMTHQILATLRAPRAHAGLLIGASLAVAGLLMQGLTRNPLASPSILGINAGAACFMALAAIGIPVVSDLNPILNAVLGALLGGGAVMLLGGFFSERSHPLRLVLAGIAITALLIGLTRAALILADDMAYSVLHWLTGSLSSVDEGQWQQLWPPAVIGLVLAVSLARNLNLLALGEEVAVGLGSNIRLTRLMSGLAIVLLAGASVAIAGPIGFVGLLVPHLVRPMVGHNYHLLIPISAMAGAALVSWSDALSRSIAFPTETPVGVITALLGTPCFILIATRRS</sequence>
<keyword evidence="5 8" id="KW-0812">Transmembrane</keyword>
<dbReference type="Gene3D" id="1.10.3470.10">
    <property type="entry name" value="ABC transporter involved in vitamin B12 uptake, BtuC"/>
    <property type="match status" value="1"/>
</dbReference>
<evidence type="ECO:0000313" key="10">
    <source>
        <dbReference type="Proteomes" id="UP000009100"/>
    </source>
</evidence>
<evidence type="ECO:0000256" key="5">
    <source>
        <dbReference type="ARBA" id="ARBA00022692"/>
    </source>
</evidence>
<name>B7VSA5_VIBA3</name>
<evidence type="ECO:0000256" key="4">
    <source>
        <dbReference type="ARBA" id="ARBA00022475"/>
    </source>
</evidence>
<dbReference type="PANTHER" id="PTHR30472">
    <property type="entry name" value="FERRIC ENTEROBACTIN TRANSPORT SYSTEM PERMEASE PROTEIN"/>
    <property type="match status" value="1"/>
</dbReference>
<evidence type="ECO:0000256" key="7">
    <source>
        <dbReference type="ARBA" id="ARBA00023136"/>
    </source>
</evidence>
<feature type="transmembrane region" description="Helical" evidence="8">
    <location>
        <begin position="186"/>
        <end position="210"/>
    </location>
</feature>
<reference evidence="9 10" key="1">
    <citation type="submission" date="2009-02" db="EMBL/GenBank/DDBJ databases">
        <title>Vibrio splendidus str. LGP32 complete genome.</title>
        <authorList>
            <person name="Mazel D."/>
            <person name="Le Roux F."/>
        </authorList>
    </citation>
    <scope>NUCLEOTIDE SEQUENCE [LARGE SCALE GENOMIC DNA]</scope>
    <source>
        <strain evidence="9 10">LGP32</strain>
    </source>
</reference>
<feature type="transmembrane region" description="Helical" evidence="8">
    <location>
        <begin position="348"/>
        <end position="365"/>
    </location>
</feature>
<dbReference type="InterPro" id="IPR037294">
    <property type="entry name" value="ABC_BtuC-like"/>
</dbReference>
<dbReference type="EMBL" id="FM954973">
    <property type="protein sequence ID" value="CAV27039.1"/>
    <property type="molecule type" value="Genomic_DNA"/>
</dbReference>
<keyword evidence="7 8" id="KW-0472">Membrane</keyword>
<organism evidence="9 10">
    <name type="scientific">Vibrio atlanticus (strain LGP32)</name>
    <name type="common">Vibrio splendidus (strain Mel32)</name>
    <dbReference type="NCBI Taxonomy" id="575788"/>
    <lineage>
        <taxon>Bacteria</taxon>
        <taxon>Pseudomonadati</taxon>
        <taxon>Pseudomonadota</taxon>
        <taxon>Gammaproteobacteria</taxon>
        <taxon>Vibrionales</taxon>
        <taxon>Vibrionaceae</taxon>
        <taxon>Vibrio</taxon>
    </lineage>
</organism>
<keyword evidence="3" id="KW-0813">Transport</keyword>
<protein>
    <submittedName>
        <fullName evidence="9">ABC transporter: transmembrane protein Vibrioferrin uptake</fullName>
    </submittedName>
</protein>
<evidence type="ECO:0000256" key="2">
    <source>
        <dbReference type="ARBA" id="ARBA00007935"/>
    </source>
</evidence>
<evidence type="ECO:0000256" key="3">
    <source>
        <dbReference type="ARBA" id="ARBA00022448"/>
    </source>
</evidence>
<dbReference type="SUPFAM" id="SSF81345">
    <property type="entry name" value="ABC transporter involved in vitamin B12 uptake, BtuC"/>
    <property type="match status" value="1"/>
</dbReference>
<evidence type="ECO:0000256" key="6">
    <source>
        <dbReference type="ARBA" id="ARBA00022989"/>
    </source>
</evidence>
<dbReference type="AlphaFoldDB" id="B7VSA5"/>
<feature type="transmembrane region" description="Helical" evidence="8">
    <location>
        <begin position="280"/>
        <end position="303"/>
    </location>
</feature>
<dbReference type="GO" id="GO:0033214">
    <property type="term" value="P:siderophore-iron import into cell"/>
    <property type="evidence" value="ECO:0007669"/>
    <property type="project" value="TreeGrafter"/>
</dbReference>